<evidence type="ECO:0000259" key="5">
    <source>
        <dbReference type="PROSITE" id="PS50975"/>
    </source>
</evidence>
<evidence type="ECO:0000256" key="4">
    <source>
        <dbReference type="PROSITE-ProRule" id="PRU00409"/>
    </source>
</evidence>
<dbReference type="AlphaFoldDB" id="A0AA45WPQ9"/>
<comment type="caution">
    <text evidence="6">The sequence shown here is derived from an EMBL/GenBank/DDBJ whole genome shotgun (WGS) entry which is preliminary data.</text>
</comment>
<dbReference type="PANTHER" id="PTHR43585:SF2">
    <property type="entry name" value="ATP-GRASP ENZYME FSQD"/>
    <property type="match status" value="1"/>
</dbReference>
<sequence>MNVVILEPVSSGWKLIPKAKELNHTVIVLTYDQGERIIPAEFLRLADRIERVDTNDDQAVIDLAWKLDKELGIDAVIPGFEYYVPLSNRINHLLGNAGLNPEVVDHLRYKDLMRTALADAGVRVPRYRLVTDAEELETAAAYVGFPLVAKPVDCSGSFNVRKADNHSELEEAYRRIAEMGVNDLEQTARGDVLLEEYLQGPEYSVEGLVDGETIHYFSITEKLLGPEPYFVEVGHIVSAPLDAEAEKNIHHYVSQVIKALCINMGPFHAEIRLTSTGPVLIEIGVRLAGDYICDLIYHAKGIDLYKLMIDSYLGNPLSLPEQTAQRVAGVRFFVRENLKRYDTVEGLEQLRALDGLIDCNLTIPTGQEIPEANSFMGRIGYFAVVGDDYDRLKETLLQGDRQIKFKQLTKK</sequence>
<dbReference type="RefSeq" id="WP_284724361.1">
    <property type="nucleotide sequence ID" value="NZ_FXTU01000004.1"/>
</dbReference>
<evidence type="ECO:0000256" key="3">
    <source>
        <dbReference type="ARBA" id="ARBA00022840"/>
    </source>
</evidence>
<dbReference type="GO" id="GO:0005524">
    <property type="term" value="F:ATP binding"/>
    <property type="evidence" value="ECO:0007669"/>
    <property type="project" value="UniProtKB-UniRule"/>
</dbReference>
<reference evidence="6" key="1">
    <citation type="submission" date="2017-05" db="EMBL/GenBank/DDBJ databases">
        <authorList>
            <person name="Varghese N."/>
            <person name="Submissions S."/>
        </authorList>
    </citation>
    <scope>NUCLEOTIDE SEQUENCE</scope>
    <source>
        <strain evidence="6">DSM 45262</strain>
    </source>
</reference>
<evidence type="ECO:0000256" key="1">
    <source>
        <dbReference type="ARBA" id="ARBA00022598"/>
    </source>
</evidence>
<dbReference type="PANTHER" id="PTHR43585">
    <property type="entry name" value="FUMIPYRROLE BIOSYNTHESIS PROTEIN C"/>
    <property type="match status" value="1"/>
</dbReference>
<accession>A0AA45WPQ9</accession>
<dbReference type="SUPFAM" id="SSF56059">
    <property type="entry name" value="Glutathione synthetase ATP-binding domain-like"/>
    <property type="match status" value="1"/>
</dbReference>
<evidence type="ECO:0000313" key="6">
    <source>
        <dbReference type="EMBL" id="SMP22727.1"/>
    </source>
</evidence>
<dbReference type="EMBL" id="FXTU01000004">
    <property type="protein sequence ID" value="SMP22727.1"/>
    <property type="molecule type" value="Genomic_DNA"/>
</dbReference>
<evidence type="ECO:0000256" key="2">
    <source>
        <dbReference type="ARBA" id="ARBA00022741"/>
    </source>
</evidence>
<name>A0AA45WPQ9_9BACL</name>
<dbReference type="Pfam" id="PF13535">
    <property type="entry name" value="ATP-grasp_4"/>
    <property type="match status" value="1"/>
</dbReference>
<dbReference type="Pfam" id="PF18603">
    <property type="entry name" value="LAL_C2"/>
    <property type="match status" value="1"/>
</dbReference>
<dbReference type="InterPro" id="IPR040570">
    <property type="entry name" value="LAL_C2"/>
</dbReference>
<keyword evidence="7" id="KW-1185">Reference proteome</keyword>
<dbReference type="Gene3D" id="3.40.50.20">
    <property type="match status" value="1"/>
</dbReference>
<keyword evidence="3 4" id="KW-0067">ATP-binding</keyword>
<dbReference type="Gene3D" id="3.30.470.20">
    <property type="entry name" value="ATP-grasp fold, B domain"/>
    <property type="match status" value="1"/>
</dbReference>
<proteinExistence type="predicted"/>
<keyword evidence="1" id="KW-0436">Ligase</keyword>
<dbReference type="InterPro" id="IPR052032">
    <property type="entry name" value="ATP-dep_AA_Ligase"/>
</dbReference>
<feature type="domain" description="ATP-grasp" evidence="5">
    <location>
        <begin position="114"/>
        <end position="313"/>
    </location>
</feature>
<dbReference type="GO" id="GO:0046872">
    <property type="term" value="F:metal ion binding"/>
    <property type="evidence" value="ECO:0007669"/>
    <property type="project" value="InterPro"/>
</dbReference>
<dbReference type="InterPro" id="IPR011761">
    <property type="entry name" value="ATP-grasp"/>
</dbReference>
<dbReference type="Proteomes" id="UP001157946">
    <property type="component" value="Unassembled WGS sequence"/>
</dbReference>
<protein>
    <submittedName>
        <fullName evidence="6">Biotin carboxylase</fullName>
    </submittedName>
</protein>
<dbReference type="PROSITE" id="PS50975">
    <property type="entry name" value="ATP_GRASP"/>
    <property type="match status" value="1"/>
</dbReference>
<dbReference type="SMART" id="SM01209">
    <property type="entry name" value="GARS_A"/>
    <property type="match status" value="1"/>
</dbReference>
<keyword evidence="2 4" id="KW-0547">Nucleotide-binding</keyword>
<organism evidence="6 7">
    <name type="scientific">Laceyella tengchongensis</name>
    <dbReference type="NCBI Taxonomy" id="574699"/>
    <lineage>
        <taxon>Bacteria</taxon>
        <taxon>Bacillati</taxon>
        <taxon>Bacillota</taxon>
        <taxon>Bacilli</taxon>
        <taxon>Bacillales</taxon>
        <taxon>Thermoactinomycetaceae</taxon>
        <taxon>Laceyella</taxon>
    </lineage>
</organism>
<evidence type="ECO:0000313" key="7">
    <source>
        <dbReference type="Proteomes" id="UP001157946"/>
    </source>
</evidence>
<dbReference type="GO" id="GO:0016874">
    <property type="term" value="F:ligase activity"/>
    <property type="evidence" value="ECO:0007669"/>
    <property type="project" value="UniProtKB-KW"/>
</dbReference>
<gene>
    <name evidence="6" type="ORF">SAMN06265361_104104</name>
</gene>